<dbReference type="EC" id="6.3.4.15" evidence="5"/>
<accession>A0ABV7Y2B6</accession>
<dbReference type="CDD" id="cd16442">
    <property type="entry name" value="BPL"/>
    <property type="match status" value="1"/>
</dbReference>
<dbReference type="InterPro" id="IPR003142">
    <property type="entry name" value="BPL_C"/>
</dbReference>
<feature type="domain" description="BPL/LPL catalytic" evidence="6">
    <location>
        <begin position="18"/>
        <end position="201"/>
    </location>
</feature>
<dbReference type="InterPro" id="IPR045864">
    <property type="entry name" value="aa-tRNA-synth_II/BPL/LPL"/>
</dbReference>
<dbReference type="SUPFAM" id="SSF50037">
    <property type="entry name" value="C-terminal domain of transcriptional repressors"/>
    <property type="match status" value="1"/>
</dbReference>
<evidence type="ECO:0000256" key="1">
    <source>
        <dbReference type="ARBA" id="ARBA00022598"/>
    </source>
</evidence>
<name>A0ABV7Y2B6_9ACTN</name>
<dbReference type="EMBL" id="JBHRZH010000001">
    <property type="protein sequence ID" value="MFC3759376.1"/>
    <property type="molecule type" value="Genomic_DNA"/>
</dbReference>
<sequence length="268" mass="28899">MTGSPFLDLDRPPLREAALRRALVRPDGFVTDLRVVASTGSTNADLGALAREGAPAGTVLVAEHQTSGRGRLDRTWTTPPRSALTFSVLLRPSDVPPRRWPWLPLLVGCAVVEAIKQTTQLEARLKWPNDVLLADKKLAGILVERNEDAAIVGIGLNVSTRPDELPTDTATSLTAEGADGDRDPLLRAILRTLGSLVDAWQDVSGDPDGLRESYKTRCATLGRRVRILLPDRIVEGMATDVDTDGRLVVQPDDGEAQPFGAGDVVHVR</sequence>
<dbReference type="InterPro" id="IPR008988">
    <property type="entry name" value="Transcriptional_repressor_C"/>
</dbReference>
<keyword evidence="2" id="KW-0547">Nucleotide-binding</keyword>
<dbReference type="PANTHER" id="PTHR12835:SF5">
    <property type="entry name" value="BIOTIN--PROTEIN LIGASE"/>
    <property type="match status" value="1"/>
</dbReference>
<dbReference type="InterPro" id="IPR004143">
    <property type="entry name" value="BPL_LPL_catalytic"/>
</dbReference>
<dbReference type="InterPro" id="IPR004408">
    <property type="entry name" value="Biotin_CoA_COase_ligase"/>
</dbReference>
<evidence type="ECO:0000313" key="8">
    <source>
        <dbReference type="Proteomes" id="UP001595699"/>
    </source>
</evidence>
<evidence type="ECO:0000313" key="7">
    <source>
        <dbReference type="EMBL" id="MFC3759376.1"/>
    </source>
</evidence>
<evidence type="ECO:0000256" key="4">
    <source>
        <dbReference type="ARBA" id="ARBA00023267"/>
    </source>
</evidence>
<evidence type="ECO:0000256" key="2">
    <source>
        <dbReference type="ARBA" id="ARBA00022741"/>
    </source>
</evidence>
<dbReference type="PANTHER" id="PTHR12835">
    <property type="entry name" value="BIOTIN PROTEIN LIGASE"/>
    <property type="match status" value="1"/>
</dbReference>
<dbReference type="Pfam" id="PF02237">
    <property type="entry name" value="BPL_C"/>
    <property type="match status" value="1"/>
</dbReference>
<dbReference type="NCBIfam" id="TIGR00121">
    <property type="entry name" value="birA_ligase"/>
    <property type="match status" value="1"/>
</dbReference>
<protein>
    <recommendedName>
        <fullName evidence="5">biotin--[biotin carboxyl-carrier protein] ligase</fullName>
        <ecNumber evidence="5">6.3.4.15</ecNumber>
    </recommendedName>
</protein>
<proteinExistence type="predicted"/>
<organism evidence="7 8">
    <name type="scientific">Tenggerimyces flavus</name>
    <dbReference type="NCBI Taxonomy" id="1708749"/>
    <lineage>
        <taxon>Bacteria</taxon>
        <taxon>Bacillati</taxon>
        <taxon>Actinomycetota</taxon>
        <taxon>Actinomycetes</taxon>
        <taxon>Propionibacteriales</taxon>
        <taxon>Nocardioidaceae</taxon>
        <taxon>Tenggerimyces</taxon>
    </lineage>
</organism>
<dbReference type="PROSITE" id="PS51733">
    <property type="entry name" value="BPL_LPL_CATALYTIC"/>
    <property type="match status" value="1"/>
</dbReference>
<keyword evidence="4" id="KW-0092">Biotin</keyword>
<evidence type="ECO:0000256" key="3">
    <source>
        <dbReference type="ARBA" id="ARBA00022840"/>
    </source>
</evidence>
<gene>
    <name evidence="7" type="ORF">ACFOUW_00860</name>
</gene>
<dbReference type="GO" id="GO:0004077">
    <property type="term" value="F:biotin--[biotin carboxyl-carrier protein] ligase activity"/>
    <property type="evidence" value="ECO:0007669"/>
    <property type="project" value="UniProtKB-EC"/>
</dbReference>
<evidence type="ECO:0000259" key="6">
    <source>
        <dbReference type="PROSITE" id="PS51733"/>
    </source>
</evidence>
<dbReference type="Proteomes" id="UP001595699">
    <property type="component" value="Unassembled WGS sequence"/>
</dbReference>
<keyword evidence="3" id="KW-0067">ATP-binding</keyword>
<comment type="caution">
    <text evidence="7">The sequence shown here is derived from an EMBL/GenBank/DDBJ whole genome shotgun (WGS) entry which is preliminary data.</text>
</comment>
<keyword evidence="1 7" id="KW-0436">Ligase</keyword>
<keyword evidence="8" id="KW-1185">Reference proteome</keyword>
<dbReference type="Pfam" id="PF03099">
    <property type="entry name" value="BPL_LplA_LipB"/>
    <property type="match status" value="1"/>
</dbReference>
<dbReference type="Gene3D" id="3.30.930.10">
    <property type="entry name" value="Bira Bifunctional Protein, Domain 2"/>
    <property type="match status" value="1"/>
</dbReference>
<dbReference type="Gene3D" id="2.30.30.100">
    <property type="match status" value="1"/>
</dbReference>
<reference evidence="8" key="1">
    <citation type="journal article" date="2019" name="Int. J. Syst. Evol. Microbiol.">
        <title>The Global Catalogue of Microorganisms (GCM) 10K type strain sequencing project: providing services to taxonomists for standard genome sequencing and annotation.</title>
        <authorList>
            <consortium name="The Broad Institute Genomics Platform"/>
            <consortium name="The Broad Institute Genome Sequencing Center for Infectious Disease"/>
            <person name="Wu L."/>
            <person name="Ma J."/>
        </authorList>
    </citation>
    <scope>NUCLEOTIDE SEQUENCE [LARGE SCALE GENOMIC DNA]</scope>
    <source>
        <strain evidence="8">CGMCC 4.7241</strain>
    </source>
</reference>
<dbReference type="SUPFAM" id="SSF55681">
    <property type="entry name" value="Class II aaRS and biotin synthetases"/>
    <property type="match status" value="1"/>
</dbReference>
<dbReference type="RefSeq" id="WP_205122227.1">
    <property type="nucleotide sequence ID" value="NZ_JAFBCM010000001.1"/>
</dbReference>
<evidence type="ECO:0000256" key="5">
    <source>
        <dbReference type="ARBA" id="ARBA00024227"/>
    </source>
</evidence>